<evidence type="ECO:0000313" key="3">
    <source>
        <dbReference type="EMBL" id="KAJ7045513.1"/>
    </source>
</evidence>
<keyword evidence="4" id="KW-1185">Reference proteome</keyword>
<accession>A0AAD6TJR2</accession>
<dbReference type="InterPro" id="IPR037045">
    <property type="entry name" value="S8pro/Inhibitor_I9_sf"/>
</dbReference>
<evidence type="ECO:0000256" key="1">
    <source>
        <dbReference type="ARBA" id="ARBA00038069"/>
    </source>
</evidence>
<feature type="domain" description="Inhibitor I9" evidence="2">
    <location>
        <begin position="4"/>
        <end position="76"/>
    </location>
</feature>
<name>A0AAD6TJR2_9AGAR</name>
<dbReference type="Gene3D" id="3.30.70.80">
    <property type="entry name" value="Peptidase S8 propeptide/proteinase inhibitor I9"/>
    <property type="match status" value="1"/>
</dbReference>
<dbReference type="SUPFAM" id="SSF54897">
    <property type="entry name" value="Protease propeptides/inhibitors"/>
    <property type="match status" value="1"/>
</dbReference>
<comment type="caution">
    <text evidence="3">The sequence shown here is derived from an EMBL/GenBank/DDBJ whole genome shotgun (WGS) entry which is preliminary data.</text>
</comment>
<dbReference type="GO" id="GO:0004866">
    <property type="term" value="F:endopeptidase inhibitor activity"/>
    <property type="evidence" value="ECO:0007669"/>
    <property type="project" value="TreeGrafter"/>
</dbReference>
<dbReference type="Proteomes" id="UP001218188">
    <property type="component" value="Unassembled WGS sequence"/>
</dbReference>
<dbReference type="InterPro" id="IPR010259">
    <property type="entry name" value="S8pro/Inhibitor_I9"/>
</dbReference>
<proteinExistence type="inferred from homology"/>
<dbReference type="InterPro" id="IPR052471">
    <property type="entry name" value="PBI_I9"/>
</dbReference>
<dbReference type="Pfam" id="PF05922">
    <property type="entry name" value="Inhibitor_I9"/>
    <property type="match status" value="1"/>
</dbReference>
<reference evidence="3" key="1">
    <citation type="submission" date="2023-03" db="EMBL/GenBank/DDBJ databases">
        <title>Massive genome expansion in bonnet fungi (Mycena s.s.) driven by repeated elements and novel gene families across ecological guilds.</title>
        <authorList>
            <consortium name="Lawrence Berkeley National Laboratory"/>
            <person name="Harder C.B."/>
            <person name="Miyauchi S."/>
            <person name="Viragh M."/>
            <person name="Kuo A."/>
            <person name="Thoen E."/>
            <person name="Andreopoulos B."/>
            <person name="Lu D."/>
            <person name="Skrede I."/>
            <person name="Drula E."/>
            <person name="Henrissat B."/>
            <person name="Morin E."/>
            <person name="Kohler A."/>
            <person name="Barry K."/>
            <person name="LaButti K."/>
            <person name="Morin E."/>
            <person name="Salamov A."/>
            <person name="Lipzen A."/>
            <person name="Mereny Z."/>
            <person name="Hegedus B."/>
            <person name="Baldrian P."/>
            <person name="Stursova M."/>
            <person name="Weitz H."/>
            <person name="Taylor A."/>
            <person name="Grigoriev I.V."/>
            <person name="Nagy L.G."/>
            <person name="Martin F."/>
            <person name="Kauserud H."/>
        </authorList>
    </citation>
    <scope>NUCLEOTIDE SEQUENCE</scope>
    <source>
        <strain evidence="3">CBHHK200</strain>
    </source>
</reference>
<gene>
    <name evidence="3" type="ORF">C8F04DRAFT_1065063</name>
</gene>
<comment type="similarity">
    <text evidence="1">Belongs to the protease inhibitor I9 family.</text>
</comment>
<protein>
    <recommendedName>
        <fullName evidence="2">Inhibitor I9 domain-containing protein</fullName>
    </recommendedName>
</protein>
<sequence length="78" mass="8509">MSGKYIVVFKSTASKEKIDEFIATVKSEGGQVGHQYDTVMKGFSATLSEKTLTKFNSLQAEADSPIDFIEPDGEVTTQ</sequence>
<dbReference type="PANTHER" id="PTHR28288:SF2">
    <property type="entry name" value="PROTEASE B INHIBITOR 2"/>
    <property type="match status" value="1"/>
</dbReference>
<organism evidence="3 4">
    <name type="scientific">Mycena alexandri</name>
    <dbReference type="NCBI Taxonomy" id="1745969"/>
    <lineage>
        <taxon>Eukaryota</taxon>
        <taxon>Fungi</taxon>
        <taxon>Dikarya</taxon>
        <taxon>Basidiomycota</taxon>
        <taxon>Agaricomycotina</taxon>
        <taxon>Agaricomycetes</taxon>
        <taxon>Agaricomycetidae</taxon>
        <taxon>Agaricales</taxon>
        <taxon>Marasmiineae</taxon>
        <taxon>Mycenaceae</taxon>
        <taxon>Mycena</taxon>
    </lineage>
</organism>
<evidence type="ECO:0000259" key="2">
    <source>
        <dbReference type="Pfam" id="PF05922"/>
    </source>
</evidence>
<evidence type="ECO:0000313" key="4">
    <source>
        <dbReference type="Proteomes" id="UP001218188"/>
    </source>
</evidence>
<dbReference type="GO" id="GO:0042144">
    <property type="term" value="P:vacuole fusion, non-autophagic"/>
    <property type="evidence" value="ECO:0007669"/>
    <property type="project" value="TreeGrafter"/>
</dbReference>
<dbReference type="PANTHER" id="PTHR28288">
    <property type="entry name" value="PROTEASE B INHIBITOR 2"/>
    <property type="match status" value="1"/>
</dbReference>
<dbReference type="EMBL" id="JARJCM010000004">
    <property type="protein sequence ID" value="KAJ7045513.1"/>
    <property type="molecule type" value="Genomic_DNA"/>
</dbReference>
<dbReference type="AlphaFoldDB" id="A0AAD6TJR2"/>